<dbReference type="PROSITE" id="PS00455">
    <property type="entry name" value="AMP_BINDING"/>
    <property type="match status" value="1"/>
</dbReference>
<dbReference type="SUPFAM" id="SSF56801">
    <property type="entry name" value="Acetyl-CoA synthetase-like"/>
    <property type="match status" value="1"/>
</dbReference>
<sequence length="497" mass="55737">MLYLFHKAHSLPQKIAIIDSEGSHSYQKLNTDSDQIASFLLQGNPDLNEKRVAFMVNPGFDYVKIQWAVWKAGGIAVPLCITYPLPSLSYVIEDTQAELIISGPEYIEVLQDYAEEKGIRFLTLSDLGSSVSSLSLPKIESSRGAMILYTSGTTSLPKGVLTTHANIESQISTLIEAWQWTEKDHTICLLPLHHVHGIINVVSCALWAGATVEFLHPFDAKQVFGKFREGKINVFMAVPTIYFKLVSEFESSSEKEKEALFDCMKQFRLMVSGSAALPVSVMEKWKEISGHYLLERYGMTEIGMAISNPYEGPRKAGYIGKPLPRVETRLVDEENKPVEIGQPGEIQIKGPSVFKEYWGKPEATAKAFTQDGWFKTGDIAVVEEGYYRILGRDSVDIIKSGGYKISALEIEEVLRKHPAIKDCGVVGIPDEEWGELVYAALVALEPIDFKALNQWMREKMPAYKTPRNYIQMDDLPRNAMGKVVKNELKKLFNPESK</sequence>
<comment type="similarity">
    <text evidence="1">Belongs to the ATP-dependent AMP-binding enzyme family.</text>
</comment>
<feature type="domain" description="AMP-dependent synthetase/ligase" evidence="2">
    <location>
        <begin position="5"/>
        <end position="358"/>
    </location>
</feature>
<dbReference type="Pfam" id="PF13193">
    <property type="entry name" value="AMP-binding_C"/>
    <property type="match status" value="1"/>
</dbReference>
<dbReference type="Gene3D" id="3.30.300.30">
    <property type="match status" value="1"/>
</dbReference>
<reference evidence="4 5" key="1">
    <citation type="submission" date="2023-08" db="EMBL/GenBank/DDBJ databases">
        <title>Draft genome sequence of Algoriphagus confluentis.</title>
        <authorList>
            <person name="Takatani N."/>
            <person name="Hosokawa M."/>
            <person name="Sawabe T."/>
        </authorList>
    </citation>
    <scope>NUCLEOTIDE SEQUENCE [LARGE SCALE GENOMIC DNA]</scope>
    <source>
        <strain evidence="4 5">NBRC 111222</strain>
    </source>
</reference>
<keyword evidence="5" id="KW-1185">Reference proteome</keyword>
<evidence type="ECO:0000259" key="2">
    <source>
        <dbReference type="Pfam" id="PF00501"/>
    </source>
</evidence>
<name>A0ABQ6PHP8_9BACT</name>
<dbReference type="PANTHER" id="PTHR43201">
    <property type="entry name" value="ACYL-COA SYNTHETASE"/>
    <property type="match status" value="1"/>
</dbReference>
<organism evidence="4 5">
    <name type="scientific">Algoriphagus confluentis</name>
    <dbReference type="NCBI Taxonomy" id="1697556"/>
    <lineage>
        <taxon>Bacteria</taxon>
        <taxon>Pseudomonadati</taxon>
        <taxon>Bacteroidota</taxon>
        <taxon>Cytophagia</taxon>
        <taxon>Cytophagales</taxon>
        <taxon>Cyclobacteriaceae</taxon>
        <taxon>Algoriphagus</taxon>
    </lineage>
</organism>
<dbReference type="Pfam" id="PF00501">
    <property type="entry name" value="AMP-binding"/>
    <property type="match status" value="1"/>
</dbReference>
<gene>
    <name evidence="4" type="ORF">Aconfl_00310</name>
</gene>
<protein>
    <submittedName>
        <fullName evidence="4">Acyl-CoA synthetase</fullName>
    </submittedName>
</protein>
<dbReference type="InterPro" id="IPR025110">
    <property type="entry name" value="AMP-bd_C"/>
</dbReference>
<dbReference type="Gene3D" id="3.40.50.12780">
    <property type="entry name" value="N-terminal domain of ligase-like"/>
    <property type="match status" value="1"/>
</dbReference>
<dbReference type="PANTHER" id="PTHR43201:SF8">
    <property type="entry name" value="ACYL-COA SYNTHETASE FAMILY MEMBER 3"/>
    <property type="match status" value="1"/>
</dbReference>
<dbReference type="InterPro" id="IPR045851">
    <property type="entry name" value="AMP-bd_C_sf"/>
</dbReference>
<dbReference type="CDD" id="cd05941">
    <property type="entry name" value="MCS"/>
    <property type="match status" value="1"/>
</dbReference>
<comment type="caution">
    <text evidence="4">The sequence shown here is derived from an EMBL/GenBank/DDBJ whole genome shotgun (WGS) entry which is preliminary data.</text>
</comment>
<accession>A0ABQ6PHP8</accession>
<evidence type="ECO:0000313" key="4">
    <source>
        <dbReference type="EMBL" id="GMQ27389.1"/>
    </source>
</evidence>
<dbReference type="Proteomes" id="UP001338309">
    <property type="component" value="Unassembled WGS sequence"/>
</dbReference>
<dbReference type="InterPro" id="IPR000873">
    <property type="entry name" value="AMP-dep_synth/lig_dom"/>
</dbReference>
<evidence type="ECO:0000313" key="5">
    <source>
        <dbReference type="Proteomes" id="UP001338309"/>
    </source>
</evidence>
<dbReference type="InterPro" id="IPR020845">
    <property type="entry name" value="AMP-binding_CS"/>
</dbReference>
<evidence type="ECO:0000256" key="1">
    <source>
        <dbReference type="ARBA" id="ARBA00006432"/>
    </source>
</evidence>
<dbReference type="EMBL" id="BTPD01000001">
    <property type="protein sequence ID" value="GMQ27389.1"/>
    <property type="molecule type" value="Genomic_DNA"/>
</dbReference>
<feature type="domain" description="AMP-binding enzyme C-terminal" evidence="3">
    <location>
        <begin position="409"/>
        <end position="482"/>
    </location>
</feature>
<proteinExistence type="inferred from homology"/>
<dbReference type="RefSeq" id="WP_338222195.1">
    <property type="nucleotide sequence ID" value="NZ_BTPD01000001.1"/>
</dbReference>
<evidence type="ECO:0000259" key="3">
    <source>
        <dbReference type="Pfam" id="PF13193"/>
    </source>
</evidence>
<dbReference type="InterPro" id="IPR042099">
    <property type="entry name" value="ANL_N_sf"/>
</dbReference>